<keyword evidence="1" id="KW-0732">Signal</keyword>
<name>A0A4R0ML12_9SPHI</name>
<dbReference type="OrthoDB" id="977150at2"/>
<accession>A0A4R0ML12</accession>
<feature type="chain" id="PRO_5020374871" description="DUF4421 domain-containing protein" evidence="1">
    <location>
        <begin position="20"/>
        <end position="331"/>
    </location>
</feature>
<reference evidence="2 3" key="1">
    <citation type="submission" date="2019-02" db="EMBL/GenBank/DDBJ databases">
        <title>Pedobacter sp. RP-1-13 sp. nov., isolated from Arctic soil.</title>
        <authorList>
            <person name="Dahal R.H."/>
        </authorList>
    </citation>
    <scope>NUCLEOTIDE SEQUENCE [LARGE SCALE GENOMIC DNA]</scope>
    <source>
        <strain evidence="2 3">RP-1-13</strain>
    </source>
</reference>
<dbReference type="EMBL" id="SJSK01000007">
    <property type="protein sequence ID" value="TCC87365.1"/>
    <property type="molecule type" value="Genomic_DNA"/>
</dbReference>
<keyword evidence="3" id="KW-1185">Reference proteome</keyword>
<comment type="caution">
    <text evidence="2">The sequence shown here is derived from an EMBL/GenBank/DDBJ whole genome shotgun (WGS) entry which is preliminary data.</text>
</comment>
<gene>
    <name evidence="2" type="ORF">EZ428_21960</name>
</gene>
<feature type="signal peptide" evidence="1">
    <location>
        <begin position="1"/>
        <end position="19"/>
    </location>
</feature>
<evidence type="ECO:0000313" key="3">
    <source>
        <dbReference type="Proteomes" id="UP000292884"/>
    </source>
</evidence>
<evidence type="ECO:0000313" key="2">
    <source>
        <dbReference type="EMBL" id="TCC87365.1"/>
    </source>
</evidence>
<dbReference type="RefSeq" id="WP_131555480.1">
    <property type="nucleotide sequence ID" value="NZ_SJSK01000007.1"/>
</dbReference>
<protein>
    <recommendedName>
        <fullName evidence="4">DUF4421 domain-containing protein</fullName>
    </recommendedName>
</protein>
<evidence type="ECO:0000256" key="1">
    <source>
        <dbReference type="SAM" id="SignalP"/>
    </source>
</evidence>
<organism evidence="2 3">
    <name type="scientific">Pedobacter frigiditerrae</name>
    <dbReference type="NCBI Taxonomy" id="2530452"/>
    <lineage>
        <taxon>Bacteria</taxon>
        <taxon>Pseudomonadati</taxon>
        <taxon>Bacteroidota</taxon>
        <taxon>Sphingobacteriia</taxon>
        <taxon>Sphingobacteriales</taxon>
        <taxon>Sphingobacteriaceae</taxon>
        <taxon>Pedobacter</taxon>
    </lineage>
</organism>
<sequence length="331" mass="38070">MKKVLLISIFSLLSFTGLAQKGNIDSLIEKKQQLNLGYISLYKENSEMSYTSPGGEIGAPSGYVINGKLTTSYMLFAPRSLPIAFSFNPDFTARVRTDKSAGVRTPSFRLTGTFYVRLNDDIKRYKYAQLSFTHHSNGQDGDAILTDGSINTKTGNFNTNYLTAAYRFGYFTSAKSATGIYYSYNHKVGLEWHKWFNFEPALIGDYGFTRLNYDFSYRIYQIYHGQRGGWKKISQTNATGKNTLEKETWRFNGQFSYAVNKYANQDFFTPKRRLNVEGSANYSLPFMQNVFVMASFGYYGEDPYNIYFKDKYAFMRFGISSTFSRYKVREH</sequence>
<proteinExistence type="predicted"/>
<dbReference type="Proteomes" id="UP000292884">
    <property type="component" value="Unassembled WGS sequence"/>
</dbReference>
<dbReference type="AlphaFoldDB" id="A0A4R0ML12"/>
<evidence type="ECO:0008006" key="4">
    <source>
        <dbReference type="Google" id="ProtNLM"/>
    </source>
</evidence>